<dbReference type="Proteomes" id="UP000184356">
    <property type="component" value="Unassembled WGS sequence"/>
</dbReference>
<evidence type="ECO:0000313" key="2">
    <source>
        <dbReference type="Proteomes" id="UP000184356"/>
    </source>
</evidence>
<dbReference type="OrthoDB" id="6339427at2759"/>
<dbReference type="RefSeq" id="XP_040696838.1">
    <property type="nucleotide sequence ID" value="XM_040845445.1"/>
</dbReference>
<keyword evidence="2" id="KW-1185">Reference proteome</keyword>
<dbReference type="AlphaFoldDB" id="A0A1L9T0N7"/>
<dbReference type="STRING" id="1036612.A0A1L9T0N7"/>
<proteinExistence type="predicted"/>
<dbReference type="VEuPathDB" id="FungiDB:ASPSYDRAFT_36597"/>
<gene>
    <name evidence="1" type="ORF">ASPSYDRAFT_36597</name>
</gene>
<sequence>MFLQLPTELIQNIAYLLPTNADRINFAQCSSDLAAKILPAESHVWRRLFRDTYDEILKLSVVDYKIEYQIRTIVLARAVDFKYGRMEKQTYWLELLRDMICDGLYQDKSNEVPKNFNCLREVLYNTEFLNRPVSGYMMRKPDPPSDLFCAVQLVIPLSKKIKEKFLTYLALDPSMHVRCLRTDYDIGAVYALPEAENELIDVKFELSMDVAIDIRNFWLRHLLNPDEACICPHPPAVSELEVRQTCADFNGHIVEVEHITLQFEEHPDPSNWPDLFEQYVSEFRCRGGDKCTFFRGIQTYHGSGGDRSALVRGFIEKIYGGGICGCWSRITFVTYESSNWQGPHGALGSLFSESWPPMDMHDDFTSIYAYSGVVIPGSSLMVGHWWDPRADEDTGDKGPFIFWCI</sequence>
<evidence type="ECO:0000313" key="1">
    <source>
        <dbReference type="EMBL" id="OJJ53032.1"/>
    </source>
</evidence>
<name>A0A1L9T0N7_9EURO</name>
<organism evidence="1 2">
    <name type="scientific">Aspergillus sydowii CBS 593.65</name>
    <dbReference type="NCBI Taxonomy" id="1036612"/>
    <lineage>
        <taxon>Eukaryota</taxon>
        <taxon>Fungi</taxon>
        <taxon>Dikarya</taxon>
        <taxon>Ascomycota</taxon>
        <taxon>Pezizomycotina</taxon>
        <taxon>Eurotiomycetes</taxon>
        <taxon>Eurotiomycetidae</taxon>
        <taxon>Eurotiales</taxon>
        <taxon>Aspergillaceae</taxon>
        <taxon>Aspergillus</taxon>
        <taxon>Aspergillus subgen. Nidulantes</taxon>
    </lineage>
</organism>
<evidence type="ECO:0008006" key="3">
    <source>
        <dbReference type="Google" id="ProtNLM"/>
    </source>
</evidence>
<protein>
    <recommendedName>
        <fullName evidence="3">F-box domain-containing protein</fullName>
    </recommendedName>
</protein>
<dbReference type="EMBL" id="KV878598">
    <property type="protein sequence ID" value="OJJ53032.1"/>
    <property type="molecule type" value="Genomic_DNA"/>
</dbReference>
<dbReference type="GeneID" id="63761518"/>
<reference evidence="2" key="1">
    <citation type="journal article" date="2017" name="Genome Biol.">
        <title>Comparative genomics reveals high biological diversity and specific adaptations in the industrially and medically important fungal genus Aspergillus.</title>
        <authorList>
            <person name="de Vries R.P."/>
            <person name="Riley R."/>
            <person name="Wiebenga A."/>
            <person name="Aguilar-Osorio G."/>
            <person name="Amillis S."/>
            <person name="Uchima C.A."/>
            <person name="Anderluh G."/>
            <person name="Asadollahi M."/>
            <person name="Askin M."/>
            <person name="Barry K."/>
            <person name="Battaglia E."/>
            <person name="Bayram O."/>
            <person name="Benocci T."/>
            <person name="Braus-Stromeyer S.A."/>
            <person name="Caldana C."/>
            <person name="Canovas D."/>
            <person name="Cerqueira G.C."/>
            <person name="Chen F."/>
            <person name="Chen W."/>
            <person name="Choi C."/>
            <person name="Clum A."/>
            <person name="Dos Santos R.A."/>
            <person name="Damasio A.R."/>
            <person name="Diallinas G."/>
            <person name="Emri T."/>
            <person name="Fekete E."/>
            <person name="Flipphi M."/>
            <person name="Freyberg S."/>
            <person name="Gallo A."/>
            <person name="Gournas C."/>
            <person name="Habgood R."/>
            <person name="Hainaut M."/>
            <person name="Harispe M.L."/>
            <person name="Henrissat B."/>
            <person name="Hilden K.S."/>
            <person name="Hope R."/>
            <person name="Hossain A."/>
            <person name="Karabika E."/>
            <person name="Karaffa L."/>
            <person name="Karanyi Z."/>
            <person name="Krasevec N."/>
            <person name="Kuo A."/>
            <person name="Kusch H."/>
            <person name="LaButti K."/>
            <person name="Lagendijk E.L."/>
            <person name="Lapidus A."/>
            <person name="Levasseur A."/>
            <person name="Lindquist E."/>
            <person name="Lipzen A."/>
            <person name="Logrieco A.F."/>
            <person name="MacCabe A."/>
            <person name="Maekelae M.R."/>
            <person name="Malavazi I."/>
            <person name="Melin P."/>
            <person name="Meyer V."/>
            <person name="Mielnichuk N."/>
            <person name="Miskei M."/>
            <person name="Molnar A.P."/>
            <person name="Mule G."/>
            <person name="Ngan C.Y."/>
            <person name="Orejas M."/>
            <person name="Orosz E."/>
            <person name="Ouedraogo J.P."/>
            <person name="Overkamp K.M."/>
            <person name="Park H.-S."/>
            <person name="Perrone G."/>
            <person name="Piumi F."/>
            <person name="Punt P.J."/>
            <person name="Ram A.F."/>
            <person name="Ramon A."/>
            <person name="Rauscher S."/>
            <person name="Record E."/>
            <person name="Riano-Pachon D.M."/>
            <person name="Robert V."/>
            <person name="Roehrig J."/>
            <person name="Ruller R."/>
            <person name="Salamov A."/>
            <person name="Salih N.S."/>
            <person name="Samson R.A."/>
            <person name="Sandor E."/>
            <person name="Sanguinetti M."/>
            <person name="Schuetze T."/>
            <person name="Sepcic K."/>
            <person name="Shelest E."/>
            <person name="Sherlock G."/>
            <person name="Sophianopoulou V."/>
            <person name="Squina F.M."/>
            <person name="Sun H."/>
            <person name="Susca A."/>
            <person name="Todd R.B."/>
            <person name="Tsang A."/>
            <person name="Unkles S.E."/>
            <person name="van de Wiele N."/>
            <person name="van Rossen-Uffink D."/>
            <person name="Oliveira J.V."/>
            <person name="Vesth T.C."/>
            <person name="Visser J."/>
            <person name="Yu J.-H."/>
            <person name="Zhou M."/>
            <person name="Andersen M.R."/>
            <person name="Archer D.B."/>
            <person name="Baker S.E."/>
            <person name="Benoit I."/>
            <person name="Brakhage A.A."/>
            <person name="Braus G.H."/>
            <person name="Fischer R."/>
            <person name="Frisvad J.C."/>
            <person name="Goldman G.H."/>
            <person name="Houbraken J."/>
            <person name="Oakley B."/>
            <person name="Pocsi I."/>
            <person name="Scazzocchio C."/>
            <person name="Seiboth B."/>
            <person name="vanKuyk P.A."/>
            <person name="Wortman J."/>
            <person name="Dyer P.S."/>
            <person name="Grigoriev I.V."/>
        </authorList>
    </citation>
    <scope>NUCLEOTIDE SEQUENCE [LARGE SCALE GENOMIC DNA]</scope>
    <source>
        <strain evidence="2">CBS 593.65</strain>
    </source>
</reference>
<accession>A0A1L9T0N7</accession>